<organism evidence="1 2">
    <name type="scientific">Acetobacterium wieringae</name>
    <dbReference type="NCBI Taxonomy" id="52694"/>
    <lineage>
        <taxon>Bacteria</taxon>
        <taxon>Bacillati</taxon>
        <taxon>Bacillota</taxon>
        <taxon>Clostridia</taxon>
        <taxon>Eubacteriales</taxon>
        <taxon>Eubacteriaceae</taxon>
        <taxon>Acetobacterium</taxon>
    </lineage>
</organism>
<evidence type="ECO:0000313" key="2">
    <source>
        <dbReference type="Proteomes" id="UP001163550"/>
    </source>
</evidence>
<reference evidence="1" key="1">
    <citation type="submission" date="2021-11" db="EMBL/GenBank/DDBJ databases">
        <title>Isoprene-degrading acetogen.</title>
        <authorList>
            <person name="Yang Y."/>
            <person name="Jin H."/>
            <person name="Yan J."/>
        </authorList>
    </citation>
    <scope>NUCLEOTIDE SEQUENCE</scope>
    <source>
        <strain evidence="1">Berkeley</strain>
    </source>
</reference>
<gene>
    <name evidence="1" type="ORF">LNN31_08465</name>
</gene>
<accession>A0ABY6HLG7</accession>
<sequence length="174" mass="20411">MIFDGYVACICEGAAEQAIMDLLLENNKLCFSSENLLTRNMIKCRSAKTFEKTYLQKSFNDTITVLRILDSRRERFTLSALYKDKVSVINIITAPEIEMLIIINENKYFQYKKSKMKPSEFCKSELKLKGVKSYSFVYSYFSDINKLIHCIHEYKRISQINNNEYTLYDLLTIP</sequence>
<protein>
    <submittedName>
        <fullName evidence="1">Uncharacterized protein</fullName>
    </submittedName>
</protein>
<dbReference type="EMBL" id="CP087994">
    <property type="protein sequence ID" value="UYO64441.1"/>
    <property type="molecule type" value="Genomic_DNA"/>
</dbReference>
<proteinExistence type="predicted"/>
<keyword evidence="2" id="KW-1185">Reference proteome</keyword>
<name>A0ABY6HLG7_9FIRM</name>
<dbReference type="RefSeq" id="WP_228882561.1">
    <property type="nucleotide sequence ID" value="NZ_CABIIK010000048.1"/>
</dbReference>
<dbReference type="Proteomes" id="UP001163550">
    <property type="component" value="Chromosome"/>
</dbReference>
<evidence type="ECO:0000313" key="1">
    <source>
        <dbReference type="EMBL" id="UYO64441.1"/>
    </source>
</evidence>